<comment type="subunit">
    <text evidence="4 9">Homotetramer.</text>
</comment>
<feature type="binding site" evidence="9">
    <location>
        <position position="244"/>
    </location>
    <ligand>
        <name>Zn(2+)</name>
        <dbReference type="ChEBI" id="CHEBI:29105"/>
        <label>2</label>
    </ligand>
</feature>
<dbReference type="GO" id="GO:0004038">
    <property type="term" value="F:allantoinase activity"/>
    <property type="evidence" value="ECO:0007669"/>
    <property type="project" value="UniProtKB-UniRule"/>
</dbReference>
<comment type="PTM">
    <text evidence="9">Carboxylation allows a single lysine to coordinate two zinc ions.</text>
</comment>
<feature type="modified residue" description="N6-carboxylysine" evidence="9">
    <location>
        <position position="149"/>
    </location>
</feature>
<evidence type="ECO:0000256" key="1">
    <source>
        <dbReference type="ARBA" id="ARBA00002368"/>
    </source>
</evidence>
<comment type="catalytic activity">
    <reaction evidence="9">
        <text>(S)-allantoin + H2O = allantoate + H(+)</text>
        <dbReference type="Rhea" id="RHEA:17029"/>
        <dbReference type="ChEBI" id="CHEBI:15377"/>
        <dbReference type="ChEBI" id="CHEBI:15378"/>
        <dbReference type="ChEBI" id="CHEBI:15678"/>
        <dbReference type="ChEBI" id="CHEBI:17536"/>
        <dbReference type="EC" id="3.5.2.5"/>
    </reaction>
</comment>
<dbReference type="EC" id="3.5.2.5" evidence="9"/>
<evidence type="ECO:0000313" key="12">
    <source>
        <dbReference type="Proteomes" id="UP000276128"/>
    </source>
</evidence>
<dbReference type="SUPFAM" id="SSF51556">
    <property type="entry name" value="Metallo-dependent hydrolases"/>
    <property type="match status" value="1"/>
</dbReference>
<accession>A0A3S0A6A5</accession>
<dbReference type="OrthoDB" id="9765462at2"/>
<keyword evidence="12" id="KW-1185">Reference proteome</keyword>
<dbReference type="GO" id="GO:0050897">
    <property type="term" value="F:cobalt ion binding"/>
    <property type="evidence" value="ECO:0007669"/>
    <property type="project" value="InterPro"/>
</dbReference>
<comment type="pathway">
    <text evidence="9">Nitrogen metabolism; (S)-allantoin degradation; allantoate from (S)-allantoin: step 1/1.</text>
</comment>
<comment type="function">
    <text evidence="1">Catalyzes the reversible cyclization of carbamoyl aspartate to dihydroorotate.</text>
</comment>
<dbReference type="FunFam" id="3.20.20.140:FF:000174">
    <property type="entry name" value="Dihydropyrimidinase-related protein 2"/>
    <property type="match status" value="1"/>
</dbReference>
<evidence type="ECO:0000259" key="10">
    <source>
        <dbReference type="Pfam" id="PF01979"/>
    </source>
</evidence>
<name>A0A3S0A6A5_9BACL</name>
<comment type="function">
    <text evidence="9">Catalyzes the conversion of allantoin (5-ureidohydantoin) to allantoic acid by hydrolytic cleavage of the five-member hydantoin ring.</text>
</comment>
<feature type="binding site" description="via carbamate group" evidence="9">
    <location>
        <position position="149"/>
    </location>
    <ligand>
        <name>Zn(2+)</name>
        <dbReference type="ChEBI" id="CHEBI:29105"/>
        <label>2</label>
    </ligand>
</feature>
<dbReference type="UniPathway" id="UPA00395">
    <property type="reaction ID" value="UER00653"/>
</dbReference>
<dbReference type="RefSeq" id="WP_126140394.1">
    <property type="nucleotide sequence ID" value="NZ_RXHU01000016.1"/>
</dbReference>
<dbReference type="PANTHER" id="PTHR43668">
    <property type="entry name" value="ALLANTOINASE"/>
    <property type="match status" value="1"/>
</dbReference>
<dbReference type="InterPro" id="IPR047604">
    <property type="entry name" value="Allantoinase_bact"/>
</dbReference>
<dbReference type="Gene3D" id="2.30.40.10">
    <property type="entry name" value="Urease, subunit C, domain 1"/>
    <property type="match status" value="1"/>
</dbReference>
<dbReference type="Pfam" id="PF01979">
    <property type="entry name" value="Amidohydro_1"/>
    <property type="match status" value="1"/>
</dbReference>
<dbReference type="GO" id="GO:0000256">
    <property type="term" value="P:allantoin catabolic process"/>
    <property type="evidence" value="ECO:0007669"/>
    <property type="project" value="UniProtKB-UniRule"/>
</dbReference>
<comment type="cofactor">
    <cofactor evidence="9">
        <name>Zn(2+)</name>
        <dbReference type="ChEBI" id="CHEBI:29105"/>
    </cofactor>
    <text evidence="9">Binds 2 Zn(2+) ions per subunit.</text>
</comment>
<dbReference type="PANTHER" id="PTHR43668:SF4">
    <property type="entry name" value="ALLANTOINASE"/>
    <property type="match status" value="1"/>
</dbReference>
<evidence type="ECO:0000256" key="4">
    <source>
        <dbReference type="ARBA" id="ARBA00011881"/>
    </source>
</evidence>
<keyword evidence="7 9" id="KW-0378">Hydrolase</keyword>
<feature type="domain" description="Amidohydrolase-related" evidence="10">
    <location>
        <begin position="54"/>
        <end position="435"/>
    </location>
</feature>
<dbReference type="EMBL" id="RXHU01000016">
    <property type="protein sequence ID" value="RTE10579.1"/>
    <property type="molecule type" value="Genomic_DNA"/>
</dbReference>
<dbReference type="GO" id="GO:0008270">
    <property type="term" value="F:zinc ion binding"/>
    <property type="evidence" value="ECO:0007669"/>
    <property type="project" value="InterPro"/>
</dbReference>
<dbReference type="NCBIfam" id="TIGR03178">
    <property type="entry name" value="allantoinase"/>
    <property type="match status" value="1"/>
</dbReference>
<proteinExistence type="inferred from homology"/>
<dbReference type="NCBIfam" id="NF004839">
    <property type="entry name" value="PRK06189.1"/>
    <property type="match status" value="1"/>
</dbReference>
<keyword evidence="8 9" id="KW-0862">Zinc</keyword>
<dbReference type="InterPro" id="IPR006680">
    <property type="entry name" value="Amidohydro-rel"/>
</dbReference>
<dbReference type="HAMAP" id="MF_01645">
    <property type="entry name" value="Hydantoinase"/>
    <property type="match status" value="1"/>
</dbReference>
<dbReference type="InterPro" id="IPR050138">
    <property type="entry name" value="DHOase/Allantoinase_Hydrolase"/>
</dbReference>
<keyword evidence="6 9" id="KW-0479">Metal-binding</keyword>
<evidence type="ECO:0000256" key="8">
    <source>
        <dbReference type="ARBA" id="ARBA00022833"/>
    </source>
</evidence>
<feature type="binding site" evidence="9">
    <location>
        <position position="317"/>
    </location>
    <ligand>
        <name>Zn(2+)</name>
        <dbReference type="ChEBI" id="CHEBI:29105"/>
        <label>1</label>
    </ligand>
</feature>
<evidence type="ECO:0000256" key="9">
    <source>
        <dbReference type="HAMAP-Rule" id="MF_01645"/>
    </source>
</evidence>
<evidence type="ECO:0000256" key="3">
    <source>
        <dbReference type="ARBA" id="ARBA00010286"/>
    </source>
</evidence>
<dbReference type="GO" id="GO:0005737">
    <property type="term" value="C:cytoplasm"/>
    <property type="evidence" value="ECO:0007669"/>
    <property type="project" value="TreeGrafter"/>
</dbReference>
<dbReference type="GO" id="GO:0006145">
    <property type="term" value="P:purine nucleobase catabolic process"/>
    <property type="evidence" value="ECO:0007669"/>
    <property type="project" value="TreeGrafter"/>
</dbReference>
<evidence type="ECO:0000313" key="11">
    <source>
        <dbReference type="EMBL" id="RTE10579.1"/>
    </source>
</evidence>
<comment type="caution">
    <text evidence="11">The sequence shown here is derived from an EMBL/GenBank/DDBJ whole genome shotgun (WGS) entry which is preliminary data.</text>
</comment>
<dbReference type="InterPro" id="IPR011059">
    <property type="entry name" value="Metal-dep_hydrolase_composite"/>
</dbReference>
<comment type="similarity">
    <text evidence="2">Belongs to the metallo-dependent hydrolases superfamily. Hydantoinase/dihydropyrimidinase family.</text>
</comment>
<evidence type="ECO:0000256" key="6">
    <source>
        <dbReference type="ARBA" id="ARBA00022723"/>
    </source>
</evidence>
<comment type="similarity">
    <text evidence="9">Belongs to the metallo-dependent hydrolases superfamily. Allantoinase family.</text>
</comment>
<feature type="binding site" evidence="9">
    <location>
        <position position="188"/>
    </location>
    <ligand>
        <name>Zn(2+)</name>
        <dbReference type="ChEBI" id="CHEBI:29105"/>
        <label>2</label>
    </ligand>
</feature>
<evidence type="ECO:0000256" key="5">
    <source>
        <dbReference type="ARBA" id="ARBA00022631"/>
    </source>
</evidence>
<keyword evidence="5 9" id="KW-0659">Purine metabolism</keyword>
<protein>
    <recommendedName>
        <fullName evidence="9">Allantoinase</fullName>
        <ecNumber evidence="9">3.5.2.5</ecNumber>
    </recommendedName>
    <alternativeName>
        <fullName evidence="9">Allantoin-utilizing enzyme</fullName>
    </alternativeName>
</protein>
<dbReference type="InterPro" id="IPR017593">
    <property type="entry name" value="Allantoinase"/>
</dbReference>
<evidence type="ECO:0000256" key="2">
    <source>
        <dbReference type="ARBA" id="ARBA00008829"/>
    </source>
</evidence>
<gene>
    <name evidence="9" type="primary">allB</name>
    <name evidence="11" type="ORF">EJQ19_06490</name>
</gene>
<dbReference type="AlphaFoldDB" id="A0A3S0A6A5"/>
<dbReference type="InterPro" id="IPR032466">
    <property type="entry name" value="Metal_Hydrolase"/>
</dbReference>
<sequence>MNAWDLVIRKGNVVLRDRVEQLDIGIRDGKITALGEHLICPEHTPVFDAEHLHVMPGMVDAHVHFNEPALGHWEGFRTGSASLAAGGCTTYIDMPLNGVPPTVRVSALEAKLAAARGESHVDYALWGGLVPGNREELRGLADAGVIGFKAFMSNPGGEGEDIFREVDDTTLFEGMQEIAKLGLVLALHAESEDIVSKLGDEARQAGRSGALDFIATRPVEAEVEAVRRALTYAEQTGCKLHFVHISSGEAVDIITEAKAKGLDVTVETCPHYLALTSEDVARIGPVAKCAPPIRSAQHNERLWALLAAGRFDIIASDHSPSPTSMKEGAFFDAWGGISGAQSSLELLVGEGYVRRGIPLPLLAKMLALEPARRFGLHPRKGEIAVGADADLAVVNVGTSYTLQAGDLLYRHKHSPYVGREMLCRVQATFMRGKQVYDEGTGVTPEPGGDWVQYSTAIGGGRHG</sequence>
<evidence type="ECO:0000256" key="7">
    <source>
        <dbReference type="ARBA" id="ARBA00022801"/>
    </source>
</evidence>
<dbReference type="SUPFAM" id="SSF51338">
    <property type="entry name" value="Composite domain of metallo-dependent hydrolases"/>
    <property type="match status" value="1"/>
</dbReference>
<feature type="binding site" evidence="9">
    <location>
        <position position="62"/>
    </location>
    <ligand>
        <name>Zn(2+)</name>
        <dbReference type="ChEBI" id="CHEBI:29105"/>
        <label>1</label>
    </ligand>
</feature>
<reference evidence="11 12" key="1">
    <citation type="submission" date="2018-12" db="EMBL/GenBank/DDBJ databases">
        <title>Bacillus ochoae sp. nov., Paenibacillus whitsoniae sp. nov., Paenibacillus spiritus sp. nov. Isolated from the Mars Exploration Rover during spacecraft assembly.</title>
        <authorList>
            <person name="Seuylemezian A."/>
            <person name="Vaishampayan P."/>
        </authorList>
    </citation>
    <scope>NUCLEOTIDE SEQUENCE [LARGE SCALE GENOMIC DNA]</scope>
    <source>
        <strain evidence="11 12">MER 54</strain>
    </source>
</reference>
<dbReference type="Proteomes" id="UP000276128">
    <property type="component" value="Unassembled WGS sequence"/>
</dbReference>
<feature type="binding site" description="via carbamate group" evidence="9">
    <location>
        <position position="149"/>
    </location>
    <ligand>
        <name>Zn(2+)</name>
        <dbReference type="ChEBI" id="CHEBI:29105"/>
        <label>1</label>
    </ligand>
</feature>
<dbReference type="Gene3D" id="3.20.20.140">
    <property type="entry name" value="Metal-dependent hydrolases"/>
    <property type="match status" value="1"/>
</dbReference>
<dbReference type="InterPro" id="IPR002195">
    <property type="entry name" value="Dihydroorotase_CS"/>
</dbReference>
<feature type="binding site" evidence="9">
    <location>
        <position position="64"/>
    </location>
    <ligand>
        <name>Zn(2+)</name>
        <dbReference type="ChEBI" id="CHEBI:29105"/>
        <label>1</label>
    </ligand>
</feature>
<comment type="similarity">
    <text evidence="3">Belongs to the metallo-dependent hydrolases superfamily. DHOase family. Class I DHOase subfamily.</text>
</comment>
<dbReference type="PROSITE" id="PS00482">
    <property type="entry name" value="DIHYDROOROTASE_1"/>
    <property type="match status" value="1"/>
</dbReference>
<organism evidence="11 12">
    <name type="scientific">Paenibacillus whitsoniae</name>
    <dbReference type="NCBI Taxonomy" id="2496558"/>
    <lineage>
        <taxon>Bacteria</taxon>
        <taxon>Bacillati</taxon>
        <taxon>Bacillota</taxon>
        <taxon>Bacilli</taxon>
        <taxon>Bacillales</taxon>
        <taxon>Paenibacillaceae</taxon>
        <taxon>Paenibacillus</taxon>
    </lineage>
</organism>